<protein>
    <submittedName>
        <fullName evidence="2">DUF4097 domain-containing protein</fullName>
    </submittedName>
</protein>
<name>A0ABW0EWC6_9PSEU</name>
<dbReference type="Gene3D" id="2.160.20.120">
    <property type="match status" value="1"/>
</dbReference>
<evidence type="ECO:0000313" key="2">
    <source>
        <dbReference type="EMBL" id="MFC5289865.1"/>
    </source>
</evidence>
<keyword evidence="3" id="KW-1185">Reference proteome</keyword>
<evidence type="ECO:0000259" key="1">
    <source>
        <dbReference type="Pfam" id="PF13349"/>
    </source>
</evidence>
<dbReference type="RefSeq" id="WP_378249731.1">
    <property type="nucleotide sequence ID" value="NZ_JBHSKF010000013.1"/>
</dbReference>
<evidence type="ECO:0000313" key="3">
    <source>
        <dbReference type="Proteomes" id="UP001596157"/>
    </source>
</evidence>
<dbReference type="Proteomes" id="UP001596157">
    <property type="component" value="Unassembled WGS sequence"/>
</dbReference>
<comment type="caution">
    <text evidence="2">The sequence shown here is derived from an EMBL/GenBank/DDBJ whole genome shotgun (WGS) entry which is preliminary data.</text>
</comment>
<organism evidence="2 3">
    <name type="scientific">Actinokineospora guangxiensis</name>
    <dbReference type="NCBI Taxonomy" id="1490288"/>
    <lineage>
        <taxon>Bacteria</taxon>
        <taxon>Bacillati</taxon>
        <taxon>Actinomycetota</taxon>
        <taxon>Actinomycetes</taxon>
        <taxon>Pseudonocardiales</taxon>
        <taxon>Pseudonocardiaceae</taxon>
        <taxon>Actinokineospora</taxon>
    </lineage>
</organism>
<sequence>MPSFATPGPITAHLEPAVGLVTVIASDRADTVVEVRPTDPTNPSDVRAAEQTTVEFSGTTLTVKGPRRGALDFSNKTRSIDVTVELPTGSRVEGGAGVGDLNTAGRLAECRYKSGAGKLVLEHVAELNAATGAGDIVVERIDGNAELTTSSGQVRLGAVAGGAVVKNSNGTTTIGSVGGPVRVRSANGDIVVEHADGSVEAKTANGAVRVLDAVRGALSLETAMGEIEIGIHEGSAAWLDVKTRFGHVRNEMAESTSPDETVDKLEVHAATSFGDIVIRRAIRRS</sequence>
<proteinExistence type="predicted"/>
<gene>
    <name evidence="2" type="ORF">ACFPM7_22655</name>
</gene>
<reference evidence="3" key="1">
    <citation type="journal article" date="2019" name="Int. J. Syst. Evol. Microbiol.">
        <title>The Global Catalogue of Microorganisms (GCM) 10K type strain sequencing project: providing services to taxonomists for standard genome sequencing and annotation.</title>
        <authorList>
            <consortium name="The Broad Institute Genomics Platform"/>
            <consortium name="The Broad Institute Genome Sequencing Center for Infectious Disease"/>
            <person name="Wu L."/>
            <person name="Ma J."/>
        </authorList>
    </citation>
    <scope>NUCLEOTIDE SEQUENCE [LARGE SCALE GENOMIC DNA]</scope>
    <source>
        <strain evidence="3">CCUG 59778</strain>
    </source>
</reference>
<accession>A0ABW0EWC6</accession>
<dbReference type="EMBL" id="JBHSKF010000013">
    <property type="protein sequence ID" value="MFC5289865.1"/>
    <property type="molecule type" value="Genomic_DNA"/>
</dbReference>
<feature type="domain" description="DUF4097" evidence="1">
    <location>
        <begin position="26"/>
        <end position="254"/>
    </location>
</feature>
<dbReference type="InterPro" id="IPR025164">
    <property type="entry name" value="Toastrack_DUF4097"/>
</dbReference>
<dbReference type="Pfam" id="PF13349">
    <property type="entry name" value="DUF4097"/>
    <property type="match status" value="1"/>
</dbReference>